<feature type="signal peptide" evidence="1">
    <location>
        <begin position="1"/>
        <end position="24"/>
    </location>
</feature>
<gene>
    <name evidence="2" type="ORF">CRE_27444</name>
</gene>
<name>E3LNN0_CAERE</name>
<dbReference type="EMBL" id="DS268412">
    <property type="protein sequence ID" value="EFP05424.1"/>
    <property type="molecule type" value="Genomic_DNA"/>
</dbReference>
<sequence length="69" mass="7398">MLVNIKRMISHRLISLFLFISTDSCLPTLTVTIPLSSTTETPSTTEIITSTVSEATTESDNTCCSSSGL</sequence>
<accession>E3LNN0</accession>
<keyword evidence="3" id="KW-1185">Reference proteome</keyword>
<evidence type="ECO:0000256" key="1">
    <source>
        <dbReference type="SAM" id="SignalP"/>
    </source>
</evidence>
<keyword evidence="1" id="KW-0732">Signal</keyword>
<reference evidence="2" key="1">
    <citation type="submission" date="2007-07" db="EMBL/GenBank/DDBJ databases">
        <title>PCAP assembly of the Caenorhabditis remanei genome.</title>
        <authorList>
            <consortium name="The Caenorhabditis remanei Sequencing Consortium"/>
            <person name="Wilson R.K."/>
        </authorList>
    </citation>
    <scope>NUCLEOTIDE SEQUENCE [LARGE SCALE GENOMIC DNA]</scope>
    <source>
        <strain evidence="2">PB4641</strain>
    </source>
</reference>
<dbReference type="InParanoid" id="E3LNN0"/>
<proteinExistence type="predicted"/>
<protein>
    <submittedName>
        <fullName evidence="2">Uncharacterized protein</fullName>
    </submittedName>
</protein>
<evidence type="ECO:0000313" key="2">
    <source>
        <dbReference type="EMBL" id="EFP05424.1"/>
    </source>
</evidence>
<evidence type="ECO:0000313" key="3">
    <source>
        <dbReference type="Proteomes" id="UP000008281"/>
    </source>
</evidence>
<organism evidence="3">
    <name type="scientific">Caenorhabditis remanei</name>
    <name type="common">Caenorhabditis vulgaris</name>
    <dbReference type="NCBI Taxonomy" id="31234"/>
    <lineage>
        <taxon>Eukaryota</taxon>
        <taxon>Metazoa</taxon>
        <taxon>Ecdysozoa</taxon>
        <taxon>Nematoda</taxon>
        <taxon>Chromadorea</taxon>
        <taxon>Rhabditida</taxon>
        <taxon>Rhabditina</taxon>
        <taxon>Rhabditomorpha</taxon>
        <taxon>Rhabditoidea</taxon>
        <taxon>Rhabditidae</taxon>
        <taxon>Peloderinae</taxon>
        <taxon>Caenorhabditis</taxon>
    </lineage>
</organism>
<feature type="chain" id="PRO_5003174267" evidence="1">
    <location>
        <begin position="25"/>
        <end position="69"/>
    </location>
</feature>
<dbReference type="HOGENOM" id="CLU_2778301_0_0_1"/>
<dbReference type="Proteomes" id="UP000008281">
    <property type="component" value="Unassembled WGS sequence"/>
</dbReference>
<dbReference type="AlphaFoldDB" id="E3LNN0"/>